<reference evidence="1 2" key="2">
    <citation type="submission" date="2008-10" db="EMBL/GenBank/DDBJ databases">
        <authorList>
            <person name="Fulton L."/>
            <person name="Clifton S."/>
            <person name="Fulton B."/>
            <person name="Xu J."/>
            <person name="Minx P."/>
            <person name="Pepin K.H."/>
            <person name="Johnson M."/>
            <person name="Bhonagiri V."/>
            <person name="Nash W.E."/>
            <person name="Mardis E.R."/>
            <person name="Wilson R.K."/>
        </authorList>
    </citation>
    <scope>NUCLEOTIDE SEQUENCE [LARGE SCALE GENOMIC DNA]</scope>
    <source>
        <strain evidence="1 2">DSM 16992</strain>
    </source>
</reference>
<name>B6XT73_9BIFI</name>
<accession>B6XT73</accession>
<dbReference type="Proteomes" id="UP000003882">
    <property type="component" value="Unassembled WGS sequence"/>
</dbReference>
<evidence type="ECO:0000313" key="1">
    <source>
        <dbReference type="EMBL" id="EEB22142.1"/>
    </source>
</evidence>
<protein>
    <submittedName>
        <fullName evidence="1">Uncharacterized protein</fullName>
    </submittedName>
</protein>
<evidence type="ECO:0000313" key="2">
    <source>
        <dbReference type="Proteomes" id="UP000003882"/>
    </source>
</evidence>
<proteinExistence type="predicted"/>
<dbReference type="EMBL" id="ABXY01000010">
    <property type="protein sequence ID" value="EEB22142.1"/>
    <property type="molecule type" value="Genomic_DNA"/>
</dbReference>
<dbReference type="AlphaFoldDB" id="B6XT73"/>
<sequence length="45" mass="5333">MLDIHDFFHDSSMTYALGERTVCSCAESRDGYEVFLYQMLLLFNY</sequence>
<reference evidence="1 2" key="1">
    <citation type="submission" date="2008-10" db="EMBL/GenBank/DDBJ databases">
        <title>Draft genome sequence of Bifidobacterium catenulatum (DSM 16992).</title>
        <authorList>
            <person name="Sudarsanam P."/>
            <person name="Ley R."/>
            <person name="Guruge J."/>
            <person name="Turnbaugh P.J."/>
            <person name="Mahowald M."/>
            <person name="Liep D."/>
            <person name="Gordon J."/>
        </authorList>
    </citation>
    <scope>NUCLEOTIDE SEQUENCE [LARGE SCALE GENOMIC DNA]</scope>
    <source>
        <strain evidence="1 2">DSM 16992</strain>
    </source>
</reference>
<comment type="caution">
    <text evidence="1">The sequence shown here is derived from an EMBL/GenBank/DDBJ whole genome shotgun (WGS) entry which is preliminary data.</text>
</comment>
<gene>
    <name evidence="1" type="ORF">BIFCAT_00382</name>
</gene>
<organism evidence="1 2">
    <name type="scientific">Bifidobacterium catenulatum DSM 16992 = JCM 1194 = LMG 11043</name>
    <dbReference type="NCBI Taxonomy" id="566552"/>
    <lineage>
        <taxon>Bacteria</taxon>
        <taxon>Bacillati</taxon>
        <taxon>Actinomycetota</taxon>
        <taxon>Actinomycetes</taxon>
        <taxon>Bifidobacteriales</taxon>
        <taxon>Bifidobacteriaceae</taxon>
        <taxon>Bifidobacterium</taxon>
    </lineage>
</organism>